<protein>
    <submittedName>
        <fullName evidence="2">Os09g0387000 protein</fullName>
    </submittedName>
</protein>
<sequence>ILFLQIRISLLLHGLCDLISMFFDSCHSVGYWIHGSPGMEEARFFRFYRSSRSVAASSFFP</sequence>
<keyword evidence="3" id="KW-1185">Reference proteome</keyword>
<feature type="chain" id="PRO_5006057163" evidence="1">
    <location>
        <begin position="19"/>
        <end position="61"/>
    </location>
</feature>
<name>A0A0P0XMM9_ORYSJ</name>
<reference evidence="2 3" key="3">
    <citation type="journal article" date="2013" name="Rice">
        <title>Improvement of the Oryza sativa Nipponbare reference genome using next generation sequence and optical map data.</title>
        <authorList>
            <person name="Kawahara Y."/>
            <person name="de la Bastide M."/>
            <person name="Hamilton J.P."/>
            <person name="Kanamori H."/>
            <person name="McCombie W.R."/>
            <person name="Ouyang S."/>
            <person name="Schwartz D.C."/>
            <person name="Tanaka T."/>
            <person name="Wu J."/>
            <person name="Zhou S."/>
            <person name="Childs K.L."/>
            <person name="Davidson R.M."/>
            <person name="Lin H."/>
            <person name="Quesada-Ocampo L."/>
            <person name="Vaillancourt B."/>
            <person name="Sakai H."/>
            <person name="Lee S.S."/>
            <person name="Kim J."/>
            <person name="Numa H."/>
            <person name="Itoh T."/>
            <person name="Buell C.R."/>
            <person name="Matsumoto T."/>
        </authorList>
    </citation>
    <scope>NUCLEOTIDE SEQUENCE [LARGE SCALE GENOMIC DNA]</scope>
    <source>
        <strain evidence="3">cv. Nipponbare</strain>
    </source>
</reference>
<keyword evidence="1" id="KW-0732">Signal</keyword>
<dbReference type="InParanoid" id="A0A0P0XMM9"/>
<evidence type="ECO:0000313" key="2">
    <source>
        <dbReference type="EMBL" id="BAT07892.1"/>
    </source>
</evidence>
<reference evidence="2 3" key="2">
    <citation type="journal article" date="2013" name="Plant Cell Physiol.">
        <title>Rice Annotation Project Database (RAP-DB): an integrative and interactive database for rice genomics.</title>
        <authorList>
            <person name="Sakai H."/>
            <person name="Lee S.S."/>
            <person name="Tanaka T."/>
            <person name="Numa H."/>
            <person name="Kim J."/>
            <person name="Kawahara Y."/>
            <person name="Wakimoto H."/>
            <person name="Yang C.C."/>
            <person name="Iwamoto M."/>
            <person name="Abe T."/>
            <person name="Yamada Y."/>
            <person name="Muto A."/>
            <person name="Inokuchi H."/>
            <person name="Ikemura T."/>
            <person name="Matsumoto T."/>
            <person name="Sasaki T."/>
            <person name="Itoh T."/>
        </authorList>
    </citation>
    <scope>NUCLEOTIDE SEQUENCE [LARGE SCALE GENOMIC DNA]</scope>
    <source>
        <strain evidence="3">cv. Nipponbare</strain>
    </source>
</reference>
<gene>
    <name evidence="2" type="ordered locus">Os09g0387000</name>
    <name evidence="2" type="ORF">OSNPB_090387000</name>
</gene>
<evidence type="ECO:0000256" key="1">
    <source>
        <dbReference type="SAM" id="SignalP"/>
    </source>
</evidence>
<dbReference type="EMBL" id="AP014965">
    <property type="protein sequence ID" value="BAT07892.1"/>
    <property type="molecule type" value="Genomic_DNA"/>
</dbReference>
<dbReference type="Gramene" id="Os09t0387000-00">
    <property type="protein sequence ID" value="Os09t0387000-00"/>
    <property type="gene ID" value="Os09g0387000"/>
</dbReference>
<accession>A0A0P0XMM9</accession>
<organism evidence="2 3">
    <name type="scientific">Oryza sativa subsp. japonica</name>
    <name type="common">Rice</name>
    <dbReference type="NCBI Taxonomy" id="39947"/>
    <lineage>
        <taxon>Eukaryota</taxon>
        <taxon>Viridiplantae</taxon>
        <taxon>Streptophyta</taxon>
        <taxon>Embryophyta</taxon>
        <taxon>Tracheophyta</taxon>
        <taxon>Spermatophyta</taxon>
        <taxon>Magnoliopsida</taxon>
        <taxon>Liliopsida</taxon>
        <taxon>Poales</taxon>
        <taxon>Poaceae</taxon>
        <taxon>BOP clade</taxon>
        <taxon>Oryzoideae</taxon>
        <taxon>Oryzeae</taxon>
        <taxon>Oryzinae</taxon>
        <taxon>Oryza</taxon>
        <taxon>Oryza sativa</taxon>
    </lineage>
</organism>
<proteinExistence type="predicted"/>
<feature type="signal peptide" evidence="1">
    <location>
        <begin position="1"/>
        <end position="18"/>
    </location>
</feature>
<reference evidence="3" key="1">
    <citation type="journal article" date="2005" name="Nature">
        <title>The map-based sequence of the rice genome.</title>
        <authorList>
            <consortium name="International rice genome sequencing project (IRGSP)"/>
            <person name="Matsumoto T."/>
            <person name="Wu J."/>
            <person name="Kanamori H."/>
            <person name="Katayose Y."/>
            <person name="Fujisawa M."/>
            <person name="Namiki N."/>
            <person name="Mizuno H."/>
            <person name="Yamamoto K."/>
            <person name="Antonio B.A."/>
            <person name="Baba T."/>
            <person name="Sakata K."/>
            <person name="Nagamura Y."/>
            <person name="Aoki H."/>
            <person name="Arikawa K."/>
            <person name="Arita K."/>
            <person name="Bito T."/>
            <person name="Chiden Y."/>
            <person name="Fujitsuka N."/>
            <person name="Fukunaka R."/>
            <person name="Hamada M."/>
            <person name="Harada C."/>
            <person name="Hayashi A."/>
            <person name="Hijishita S."/>
            <person name="Honda M."/>
            <person name="Hosokawa S."/>
            <person name="Ichikawa Y."/>
            <person name="Idonuma A."/>
            <person name="Iijima M."/>
            <person name="Ikeda M."/>
            <person name="Ikeno M."/>
            <person name="Ito K."/>
            <person name="Ito S."/>
            <person name="Ito T."/>
            <person name="Ito Y."/>
            <person name="Ito Y."/>
            <person name="Iwabuchi A."/>
            <person name="Kamiya K."/>
            <person name="Karasawa W."/>
            <person name="Kurita K."/>
            <person name="Katagiri S."/>
            <person name="Kikuta A."/>
            <person name="Kobayashi H."/>
            <person name="Kobayashi N."/>
            <person name="Machita K."/>
            <person name="Maehara T."/>
            <person name="Masukawa M."/>
            <person name="Mizubayashi T."/>
            <person name="Mukai Y."/>
            <person name="Nagasaki H."/>
            <person name="Nagata Y."/>
            <person name="Naito S."/>
            <person name="Nakashima M."/>
            <person name="Nakama Y."/>
            <person name="Nakamichi Y."/>
            <person name="Nakamura M."/>
            <person name="Meguro A."/>
            <person name="Negishi M."/>
            <person name="Ohta I."/>
            <person name="Ohta T."/>
            <person name="Okamoto M."/>
            <person name="Ono N."/>
            <person name="Saji S."/>
            <person name="Sakaguchi M."/>
            <person name="Sakai K."/>
            <person name="Shibata M."/>
            <person name="Shimokawa T."/>
            <person name="Song J."/>
            <person name="Takazaki Y."/>
            <person name="Terasawa K."/>
            <person name="Tsugane M."/>
            <person name="Tsuji K."/>
            <person name="Ueda S."/>
            <person name="Waki K."/>
            <person name="Yamagata H."/>
            <person name="Yamamoto M."/>
            <person name="Yamamoto S."/>
            <person name="Yamane H."/>
            <person name="Yoshiki S."/>
            <person name="Yoshihara R."/>
            <person name="Yukawa K."/>
            <person name="Zhong H."/>
            <person name="Yano M."/>
            <person name="Yuan Q."/>
            <person name="Ouyang S."/>
            <person name="Liu J."/>
            <person name="Jones K.M."/>
            <person name="Gansberger K."/>
            <person name="Moffat K."/>
            <person name="Hill J."/>
            <person name="Bera J."/>
            <person name="Fadrosh D."/>
            <person name="Jin S."/>
            <person name="Johri S."/>
            <person name="Kim M."/>
            <person name="Overton L."/>
            <person name="Reardon M."/>
            <person name="Tsitrin T."/>
            <person name="Vuong H."/>
            <person name="Weaver B."/>
            <person name="Ciecko A."/>
            <person name="Tallon L."/>
            <person name="Jackson J."/>
            <person name="Pai G."/>
            <person name="Aken S.V."/>
            <person name="Utterback T."/>
            <person name="Reidmuller S."/>
            <person name="Feldblyum T."/>
            <person name="Hsiao J."/>
            <person name="Zismann V."/>
            <person name="Iobst S."/>
            <person name="de Vazeille A.R."/>
            <person name="Buell C.R."/>
            <person name="Ying K."/>
            <person name="Li Y."/>
            <person name="Lu T."/>
            <person name="Huang Y."/>
            <person name="Zhao Q."/>
            <person name="Feng Q."/>
            <person name="Zhang L."/>
            <person name="Zhu J."/>
            <person name="Weng Q."/>
            <person name="Mu J."/>
            <person name="Lu Y."/>
            <person name="Fan D."/>
            <person name="Liu Y."/>
            <person name="Guan J."/>
            <person name="Zhang Y."/>
            <person name="Yu S."/>
            <person name="Liu X."/>
            <person name="Zhang Y."/>
            <person name="Hong G."/>
            <person name="Han B."/>
            <person name="Choisne N."/>
            <person name="Demange N."/>
            <person name="Orjeda G."/>
            <person name="Samain S."/>
            <person name="Cattolico L."/>
            <person name="Pelletier E."/>
            <person name="Couloux A."/>
            <person name="Segurens B."/>
            <person name="Wincker P."/>
            <person name="D'Hont A."/>
            <person name="Scarpelli C."/>
            <person name="Weissenbach J."/>
            <person name="Salanoubat M."/>
            <person name="Quetier F."/>
            <person name="Yu Y."/>
            <person name="Kim H.R."/>
            <person name="Rambo T."/>
            <person name="Currie J."/>
            <person name="Collura K."/>
            <person name="Luo M."/>
            <person name="Yang T."/>
            <person name="Ammiraju J.S.S."/>
            <person name="Engler F."/>
            <person name="Soderlund C."/>
            <person name="Wing R.A."/>
            <person name="Palmer L.E."/>
            <person name="de la Bastide M."/>
            <person name="Spiegel L."/>
            <person name="Nascimento L."/>
            <person name="Zutavern T."/>
            <person name="O'Shaughnessy A."/>
            <person name="Dike S."/>
            <person name="Dedhia N."/>
            <person name="Preston R."/>
            <person name="Balija V."/>
            <person name="McCombie W.R."/>
            <person name="Chow T."/>
            <person name="Chen H."/>
            <person name="Chung M."/>
            <person name="Chen C."/>
            <person name="Shaw J."/>
            <person name="Wu H."/>
            <person name="Hsiao K."/>
            <person name="Chao Y."/>
            <person name="Chu M."/>
            <person name="Cheng C."/>
            <person name="Hour A."/>
            <person name="Lee P."/>
            <person name="Lin S."/>
            <person name="Lin Y."/>
            <person name="Liou J."/>
            <person name="Liu S."/>
            <person name="Hsing Y."/>
            <person name="Raghuvanshi S."/>
            <person name="Mohanty A."/>
            <person name="Bharti A.K."/>
            <person name="Gaur A."/>
            <person name="Gupta V."/>
            <person name="Kumar D."/>
            <person name="Ravi V."/>
            <person name="Vij S."/>
            <person name="Kapur A."/>
            <person name="Khurana P."/>
            <person name="Khurana P."/>
            <person name="Khurana J.P."/>
            <person name="Tyagi A.K."/>
            <person name="Gaikwad K."/>
            <person name="Singh A."/>
            <person name="Dalal V."/>
            <person name="Srivastava S."/>
            <person name="Dixit A."/>
            <person name="Pal A.K."/>
            <person name="Ghazi I.A."/>
            <person name="Yadav M."/>
            <person name="Pandit A."/>
            <person name="Bhargava A."/>
            <person name="Sureshbabu K."/>
            <person name="Batra K."/>
            <person name="Sharma T.R."/>
            <person name="Mohapatra T."/>
            <person name="Singh N.K."/>
            <person name="Messing J."/>
            <person name="Nelson A.B."/>
            <person name="Fuks G."/>
            <person name="Kavchok S."/>
            <person name="Keizer G."/>
            <person name="Linton E."/>
            <person name="Llaca V."/>
            <person name="Song R."/>
            <person name="Tanyolac B."/>
            <person name="Young S."/>
            <person name="Ho-Il K."/>
            <person name="Hahn J.H."/>
            <person name="Sangsakoo G."/>
            <person name="Vanavichit A."/>
            <person name="de Mattos Luiz.A.T."/>
            <person name="Zimmer P.D."/>
            <person name="Malone G."/>
            <person name="Dellagostin O."/>
            <person name="de Oliveira A.C."/>
            <person name="Bevan M."/>
            <person name="Bancroft I."/>
            <person name="Minx P."/>
            <person name="Cordum H."/>
            <person name="Wilson R."/>
            <person name="Cheng Z."/>
            <person name="Jin W."/>
            <person name="Jiang J."/>
            <person name="Leong S.A."/>
            <person name="Iwama H."/>
            <person name="Gojobori T."/>
            <person name="Itoh T."/>
            <person name="Niimura Y."/>
            <person name="Fujii Y."/>
            <person name="Habara T."/>
            <person name="Sakai H."/>
            <person name="Sato Y."/>
            <person name="Wilson G."/>
            <person name="Kumar K."/>
            <person name="McCouch S."/>
            <person name="Juretic N."/>
            <person name="Hoen D."/>
            <person name="Wright S."/>
            <person name="Bruskiewich R."/>
            <person name="Bureau T."/>
            <person name="Miyao A."/>
            <person name="Hirochika H."/>
            <person name="Nishikawa T."/>
            <person name="Kadowaki K."/>
            <person name="Sugiura M."/>
            <person name="Burr B."/>
            <person name="Sasaki T."/>
        </authorList>
    </citation>
    <scope>NUCLEOTIDE SEQUENCE [LARGE SCALE GENOMIC DNA]</scope>
    <source>
        <strain evidence="3">cv. Nipponbare</strain>
    </source>
</reference>
<evidence type="ECO:0000313" key="3">
    <source>
        <dbReference type="Proteomes" id="UP000059680"/>
    </source>
</evidence>
<feature type="non-terminal residue" evidence="2">
    <location>
        <position position="61"/>
    </location>
</feature>
<dbReference type="PaxDb" id="39947-A0A0P0XMM9"/>
<dbReference type="AlphaFoldDB" id="A0A0P0XMM9"/>
<dbReference type="Proteomes" id="UP000059680">
    <property type="component" value="Chromosome 9"/>
</dbReference>